<name>A0ABR0DZY4_ZASCE</name>
<evidence type="ECO:0000313" key="2">
    <source>
        <dbReference type="Proteomes" id="UP001305779"/>
    </source>
</evidence>
<reference evidence="1 2" key="1">
    <citation type="journal article" date="2023" name="G3 (Bethesda)">
        <title>A chromosome-level genome assembly of Zasmidium syzygii isolated from banana leaves.</title>
        <authorList>
            <person name="van Westerhoven A.C."/>
            <person name="Mehrabi R."/>
            <person name="Talebi R."/>
            <person name="Steentjes M.B.F."/>
            <person name="Corcolon B."/>
            <person name="Chong P.A."/>
            <person name="Kema G.H.J."/>
            <person name="Seidl M.F."/>
        </authorList>
    </citation>
    <scope>NUCLEOTIDE SEQUENCE [LARGE SCALE GENOMIC DNA]</scope>
    <source>
        <strain evidence="1 2">P124</strain>
    </source>
</reference>
<protein>
    <recommendedName>
        <fullName evidence="3">F-box domain-containing protein</fullName>
    </recommendedName>
</protein>
<organism evidence="1 2">
    <name type="scientific">Zasmidium cellare</name>
    <name type="common">Wine cellar mold</name>
    <name type="synonym">Racodium cellare</name>
    <dbReference type="NCBI Taxonomy" id="395010"/>
    <lineage>
        <taxon>Eukaryota</taxon>
        <taxon>Fungi</taxon>
        <taxon>Dikarya</taxon>
        <taxon>Ascomycota</taxon>
        <taxon>Pezizomycotina</taxon>
        <taxon>Dothideomycetes</taxon>
        <taxon>Dothideomycetidae</taxon>
        <taxon>Mycosphaerellales</taxon>
        <taxon>Mycosphaerellaceae</taxon>
        <taxon>Zasmidium</taxon>
    </lineage>
</organism>
<proteinExistence type="predicted"/>
<evidence type="ECO:0000313" key="1">
    <source>
        <dbReference type="EMBL" id="KAK4494733.1"/>
    </source>
</evidence>
<dbReference type="EMBL" id="JAXOVC010000013">
    <property type="protein sequence ID" value="KAK4494733.1"/>
    <property type="molecule type" value="Genomic_DNA"/>
</dbReference>
<gene>
    <name evidence="1" type="ORF">PRZ48_014089</name>
</gene>
<sequence length="196" mass="22232">MASEAAHKVFNTAELLEAILLQVGDFKTLLFSQRTCKLFQNAITGSVKLQQALFRHDDPTTPEQQFVFRTTYDKGIKTPECYNFSISREFWSGEQHMSIWFHSALPTGLVAPSGSWRKMYAPRRDDKTLQLEAVVYKENTWGIYMRAFLNNVSFLENIPASLHNAPIGALMDWMLEEIAERNSSKDGATTSTPSSN</sequence>
<comment type="caution">
    <text evidence="1">The sequence shown here is derived from an EMBL/GenBank/DDBJ whole genome shotgun (WGS) entry which is preliminary data.</text>
</comment>
<dbReference type="Proteomes" id="UP001305779">
    <property type="component" value="Unassembled WGS sequence"/>
</dbReference>
<keyword evidence="2" id="KW-1185">Reference proteome</keyword>
<evidence type="ECO:0008006" key="3">
    <source>
        <dbReference type="Google" id="ProtNLM"/>
    </source>
</evidence>
<accession>A0ABR0DZY4</accession>